<keyword evidence="4" id="KW-1185">Reference proteome</keyword>
<keyword evidence="2" id="KW-0472">Membrane</keyword>
<dbReference type="InterPro" id="IPR021449">
    <property type="entry name" value="DUF3099"/>
</dbReference>
<name>A0A0W8I6T6_9MICO</name>
<evidence type="ECO:0000313" key="4">
    <source>
        <dbReference type="Proteomes" id="UP000054837"/>
    </source>
</evidence>
<reference evidence="3 4" key="1">
    <citation type="submission" date="2015-12" db="EMBL/GenBank/DDBJ databases">
        <title>Serinicoccus chungangenesis strain CD08_5 genome sequencing and assembly.</title>
        <authorList>
            <person name="Chander A.M."/>
            <person name="Kaur G."/>
            <person name="Nair G.R."/>
            <person name="Dhawan D.K."/>
            <person name="Kochhar R.K."/>
            <person name="Mayilraj S."/>
            <person name="Bhadada S.K."/>
        </authorList>
    </citation>
    <scope>NUCLEOTIDE SEQUENCE [LARGE SCALE GENOMIC DNA]</scope>
    <source>
        <strain evidence="3 4">CD08_5</strain>
    </source>
</reference>
<keyword evidence="2" id="KW-1133">Transmembrane helix</keyword>
<evidence type="ECO:0000313" key="3">
    <source>
        <dbReference type="EMBL" id="KUG54326.1"/>
    </source>
</evidence>
<evidence type="ECO:0008006" key="5">
    <source>
        <dbReference type="Google" id="ProtNLM"/>
    </source>
</evidence>
<dbReference type="EMBL" id="LQBL01000027">
    <property type="protein sequence ID" value="KUG54326.1"/>
    <property type="molecule type" value="Genomic_DNA"/>
</dbReference>
<sequence>MTSARRSVEEDRRRRMWQYLTAMGIRTVSFPVAVWAFTTQRYALAWVAVFLAVVIPAFAVMVANAVDQRRGPASTPQAPTRGLGTGPAPEPGAADGARSGAVITGTVVSDRHPPRGPDAS</sequence>
<feature type="transmembrane region" description="Helical" evidence="2">
    <location>
        <begin position="43"/>
        <end position="66"/>
    </location>
</feature>
<protein>
    <recommendedName>
        <fullName evidence="5">DUF3099 domain-containing protein</fullName>
    </recommendedName>
</protein>
<evidence type="ECO:0000256" key="2">
    <source>
        <dbReference type="SAM" id="Phobius"/>
    </source>
</evidence>
<keyword evidence="2" id="KW-0812">Transmembrane</keyword>
<feature type="compositionally biased region" description="Basic and acidic residues" evidence="1">
    <location>
        <begin position="109"/>
        <end position="120"/>
    </location>
</feature>
<organism evidence="3 4">
    <name type="scientific">Serinicoccus chungangensis</name>
    <dbReference type="NCBI Taxonomy" id="767452"/>
    <lineage>
        <taxon>Bacteria</taxon>
        <taxon>Bacillati</taxon>
        <taxon>Actinomycetota</taxon>
        <taxon>Actinomycetes</taxon>
        <taxon>Micrococcales</taxon>
        <taxon>Ornithinimicrobiaceae</taxon>
        <taxon>Serinicoccus</taxon>
    </lineage>
</organism>
<dbReference type="AlphaFoldDB" id="A0A0W8I6T6"/>
<gene>
    <name evidence="3" type="ORF">AVL62_03635</name>
</gene>
<accession>A0A0W8I6T6</accession>
<evidence type="ECO:0000256" key="1">
    <source>
        <dbReference type="SAM" id="MobiDB-lite"/>
    </source>
</evidence>
<feature type="region of interest" description="Disordered" evidence="1">
    <location>
        <begin position="68"/>
        <end position="120"/>
    </location>
</feature>
<dbReference type="Pfam" id="PF11298">
    <property type="entry name" value="DUF3099"/>
    <property type="match status" value="1"/>
</dbReference>
<comment type="caution">
    <text evidence="3">The sequence shown here is derived from an EMBL/GenBank/DDBJ whole genome shotgun (WGS) entry which is preliminary data.</text>
</comment>
<dbReference type="STRING" id="767452.AVL62_03635"/>
<feature type="transmembrane region" description="Helical" evidence="2">
    <location>
        <begin position="20"/>
        <end position="37"/>
    </location>
</feature>
<proteinExistence type="predicted"/>
<dbReference type="Proteomes" id="UP000054837">
    <property type="component" value="Unassembled WGS sequence"/>
</dbReference>